<dbReference type="InterPro" id="IPR018378">
    <property type="entry name" value="C-type_lectin_CS"/>
</dbReference>
<dbReference type="Gene3D" id="3.10.100.10">
    <property type="entry name" value="Mannose-Binding Protein A, subunit A"/>
    <property type="match status" value="1"/>
</dbReference>
<sequence>MYSNLRGERVEINLGKKLCMYTGLGFELHFLILGSLVYFQNDALSQPLTSVGYAEWMPNEPNDASGNEDCVHIYKIKLQLNDVSCDTKLPFICILLSWIKNICVTMKYKSPYKSNMSHIYVIISTIFIKSTQKTFNIPKVKKKKSFFDEIGSNYFDKIHIQALFNITNKMARYLI</sequence>
<protein>
    <recommendedName>
        <fullName evidence="2">C-type lectin domain-containing protein</fullName>
    </recommendedName>
</protein>
<evidence type="ECO:0000313" key="3">
    <source>
        <dbReference type="EMBL" id="CAD7452198.1"/>
    </source>
</evidence>
<name>A0A7R9FEP8_9NEOP</name>
<dbReference type="Pfam" id="PF00059">
    <property type="entry name" value="Lectin_C"/>
    <property type="match status" value="1"/>
</dbReference>
<dbReference type="EMBL" id="OE000055">
    <property type="protein sequence ID" value="CAD7452198.1"/>
    <property type="molecule type" value="Genomic_DNA"/>
</dbReference>
<dbReference type="PROSITE" id="PS50041">
    <property type="entry name" value="C_TYPE_LECTIN_2"/>
    <property type="match status" value="1"/>
</dbReference>
<dbReference type="PROSITE" id="PS00615">
    <property type="entry name" value="C_TYPE_LECTIN_1"/>
    <property type="match status" value="1"/>
</dbReference>
<dbReference type="AlphaFoldDB" id="A0A7R9FEP8"/>
<feature type="domain" description="C-type lectin" evidence="2">
    <location>
        <begin position="49"/>
        <end position="94"/>
    </location>
</feature>
<dbReference type="SUPFAM" id="SSF56436">
    <property type="entry name" value="C-type lectin-like"/>
    <property type="match status" value="1"/>
</dbReference>
<gene>
    <name evidence="3" type="ORF">TTEB3V08_LOCUS385</name>
</gene>
<keyword evidence="1" id="KW-1015">Disulfide bond</keyword>
<dbReference type="InterPro" id="IPR016187">
    <property type="entry name" value="CTDL_fold"/>
</dbReference>
<dbReference type="InterPro" id="IPR016186">
    <property type="entry name" value="C-type_lectin-like/link_sf"/>
</dbReference>
<accession>A0A7R9FEP8</accession>
<organism evidence="3">
    <name type="scientific">Timema tahoe</name>
    <dbReference type="NCBI Taxonomy" id="61484"/>
    <lineage>
        <taxon>Eukaryota</taxon>
        <taxon>Metazoa</taxon>
        <taxon>Ecdysozoa</taxon>
        <taxon>Arthropoda</taxon>
        <taxon>Hexapoda</taxon>
        <taxon>Insecta</taxon>
        <taxon>Pterygota</taxon>
        <taxon>Neoptera</taxon>
        <taxon>Polyneoptera</taxon>
        <taxon>Phasmatodea</taxon>
        <taxon>Timematodea</taxon>
        <taxon>Timematoidea</taxon>
        <taxon>Timematidae</taxon>
        <taxon>Timema</taxon>
    </lineage>
</organism>
<evidence type="ECO:0000256" key="1">
    <source>
        <dbReference type="ARBA" id="ARBA00023157"/>
    </source>
</evidence>
<dbReference type="InterPro" id="IPR001304">
    <property type="entry name" value="C-type_lectin-like"/>
</dbReference>
<reference evidence="3" key="1">
    <citation type="submission" date="2020-11" db="EMBL/GenBank/DDBJ databases">
        <authorList>
            <person name="Tran Van P."/>
        </authorList>
    </citation>
    <scope>NUCLEOTIDE SEQUENCE</scope>
</reference>
<evidence type="ECO:0000259" key="2">
    <source>
        <dbReference type="PROSITE" id="PS50041"/>
    </source>
</evidence>
<proteinExistence type="predicted"/>